<sequence length="135" mass="15043">MDACISGVPTTHNQIYAMYFDDFEVLCRSQNVMILAYISLQCQGLKLTMHPLASLDEAADLIEDNDAFYISLGPIFAFPSPTSLIISDVDATIDQFVYCHKKSPQVPVLLTCDAGIASDFIHEGIYGKWKYNHSE</sequence>
<keyword evidence="2" id="KW-1185">Reference proteome</keyword>
<dbReference type="InParanoid" id="A0A369JBN9"/>
<dbReference type="Proteomes" id="UP000076154">
    <property type="component" value="Unassembled WGS sequence"/>
</dbReference>
<organism evidence="1 2">
    <name type="scientific">Hypsizygus marmoreus</name>
    <name type="common">White beech mushroom</name>
    <name type="synonym">Agaricus marmoreus</name>
    <dbReference type="NCBI Taxonomy" id="39966"/>
    <lineage>
        <taxon>Eukaryota</taxon>
        <taxon>Fungi</taxon>
        <taxon>Dikarya</taxon>
        <taxon>Basidiomycota</taxon>
        <taxon>Agaricomycotina</taxon>
        <taxon>Agaricomycetes</taxon>
        <taxon>Agaricomycetidae</taxon>
        <taxon>Agaricales</taxon>
        <taxon>Tricholomatineae</taxon>
        <taxon>Lyophyllaceae</taxon>
        <taxon>Hypsizygus</taxon>
    </lineage>
</organism>
<evidence type="ECO:0000313" key="1">
    <source>
        <dbReference type="EMBL" id="RDB19539.1"/>
    </source>
</evidence>
<evidence type="ECO:0000313" key="2">
    <source>
        <dbReference type="Proteomes" id="UP000076154"/>
    </source>
</evidence>
<protein>
    <submittedName>
        <fullName evidence="1">Uncharacterized protein</fullName>
    </submittedName>
</protein>
<feature type="non-terminal residue" evidence="1">
    <location>
        <position position="135"/>
    </location>
</feature>
<accession>A0A369JBN9</accession>
<reference evidence="1" key="1">
    <citation type="submission" date="2018-04" db="EMBL/GenBank/DDBJ databases">
        <title>Whole genome sequencing of Hypsizygus marmoreus.</title>
        <authorList>
            <person name="Choi I.-G."/>
            <person name="Min B."/>
            <person name="Kim J.-G."/>
            <person name="Kim S."/>
            <person name="Oh Y.-L."/>
            <person name="Kong W.-S."/>
            <person name="Park H."/>
            <person name="Jeong J."/>
            <person name="Song E.-S."/>
        </authorList>
    </citation>
    <scope>NUCLEOTIDE SEQUENCE [LARGE SCALE GENOMIC DNA]</scope>
    <source>
        <strain evidence="1">51987-8</strain>
    </source>
</reference>
<comment type="caution">
    <text evidence="1">The sequence shown here is derived from an EMBL/GenBank/DDBJ whole genome shotgun (WGS) entry which is preliminary data.</text>
</comment>
<proteinExistence type="predicted"/>
<dbReference type="AlphaFoldDB" id="A0A369JBN9"/>
<gene>
    <name evidence="1" type="ORF">Hypma_013367</name>
</gene>
<dbReference type="EMBL" id="LUEZ02000079">
    <property type="protein sequence ID" value="RDB19539.1"/>
    <property type="molecule type" value="Genomic_DNA"/>
</dbReference>
<name>A0A369JBN9_HYPMA</name>